<proteinExistence type="predicted"/>
<protein>
    <submittedName>
        <fullName evidence="1">Uncharacterized protein</fullName>
    </submittedName>
</protein>
<sequence length="142" mass="16383">MFDEPFITALGDQLVPDDNRTFFLVAKVSREGELLVNVNENGTADLRWVIDRNGQFFEMNSLGILPKTIPQRLGITRQKERFRIGAPRAIKVRELKSLFANTRDRFAEAPFAAQAKRFLRDFPEERVIDADVMNVLLGEEEW</sequence>
<reference evidence="1 2" key="1">
    <citation type="submission" date="2021-04" db="EMBL/GenBank/DDBJ databases">
        <authorList>
            <person name="Pira H."/>
            <person name="Risdian C."/>
            <person name="Wink J."/>
        </authorList>
    </citation>
    <scope>NUCLEOTIDE SEQUENCE [LARGE SCALE GENOMIC DNA]</scope>
    <source>
        <strain evidence="1 2">WH131</strain>
    </source>
</reference>
<evidence type="ECO:0000313" key="2">
    <source>
        <dbReference type="Proteomes" id="UP000699975"/>
    </source>
</evidence>
<accession>A0ABS6SJH7</accession>
<dbReference type="RefSeq" id="WP_218315637.1">
    <property type="nucleotide sequence ID" value="NZ_JAGSPB010000001.1"/>
</dbReference>
<dbReference type="EMBL" id="JAGSPB010000001">
    <property type="protein sequence ID" value="MBV7265141.1"/>
    <property type="molecule type" value="Genomic_DNA"/>
</dbReference>
<evidence type="ECO:0000313" key="1">
    <source>
        <dbReference type="EMBL" id="MBV7265141.1"/>
    </source>
</evidence>
<organism evidence="1 2">
    <name type="scientific">Erythrobacter ani</name>
    <dbReference type="NCBI Taxonomy" id="2827235"/>
    <lineage>
        <taxon>Bacteria</taxon>
        <taxon>Pseudomonadati</taxon>
        <taxon>Pseudomonadota</taxon>
        <taxon>Alphaproteobacteria</taxon>
        <taxon>Sphingomonadales</taxon>
        <taxon>Erythrobacteraceae</taxon>
        <taxon>Erythrobacter/Porphyrobacter group</taxon>
        <taxon>Erythrobacter</taxon>
    </lineage>
</organism>
<comment type="caution">
    <text evidence="1">The sequence shown here is derived from an EMBL/GenBank/DDBJ whole genome shotgun (WGS) entry which is preliminary data.</text>
</comment>
<name>A0ABS6SJH7_9SPHN</name>
<keyword evidence="2" id="KW-1185">Reference proteome</keyword>
<dbReference type="Proteomes" id="UP000699975">
    <property type="component" value="Unassembled WGS sequence"/>
</dbReference>
<gene>
    <name evidence="1" type="ORF">KCG45_03035</name>
</gene>